<dbReference type="InterPro" id="IPR027417">
    <property type="entry name" value="P-loop_NTPase"/>
</dbReference>
<organism evidence="3 4">
    <name type="scientific">Pendulispora albinea</name>
    <dbReference type="NCBI Taxonomy" id="2741071"/>
    <lineage>
        <taxon>Bacteria</taxon>
        <taxon>Pseudomonadati</taxon>
        <taxon>Myxococcota</taxon>
        <taxon>Myxococcia</taxon>
        <taxon>Myxococcales</taxon>
        <taxon>Sorangiineae</taxon>
        <taxon>Pendulisporaceae</taxon>
        <taxon>Pendulispora</taxon>
    </lineage>
</organism>
<evidence type="ECO:0000259" key="2">
    <source>
        <dbReference type="SMART" id="SM00382"/>
    </source>
</evidence>
<dbReference type="SUPFAM" id="SSF52540">
    <property type="entry name" value="P-loop containing nucleoside triphosphate hydrolases"/>
    <property type="match status" value="1"/>
</dbReference>
<evidence type="ECO:0000313" key="3">
    <source>
        <dbReference type="EMBL" id="WXB19615.1"/>
    </source>
</evidence>
<dbReference type="PANTHER" id="PTHR46411">
    <property type="entry name" value="FAMILY ATPASE, PUTATIVE-RELATED"/>
    <property type="match status" value="1"/>
</dbReference>
<evidence type="ECO:0000256" key="1">
    <source>
        <dbReference type="SAM" id="MobiDB-lite"/>
    </source>
</evidence>
<dbReference type="Gene3D" id="3.40.50.300">
    <property type="entry name" value="P-loop containing nucleotide triphosphate hydrolases"/>
    <property type="match status" value="1"/>
</dbReference>
<dbReference type="InterPro" id="IPR003959">
    <property type="entry name" value="ATPase_AAA_core"/>
</dbReference>
<name>A0ABZ2MAW4_9BACT</name>
<dbReference type="InterPro" id="IPR054472">
    <property type="entry name" value="WHD"/>
</dbReference>
<proteinExistence type="predicted"/>
<protein>
    <submittedName>
        <fullName evidence="3">ATP-binding protein</fullName>
    </submittedName>
</protein>
<dbReference type="RefSeq" id="WP_394829220.1">
    <property type="nucleotide sequence ID" value="NZ_CP089984.1"/>
</dbReference>
<keyword evidence="3" id="KW-0067">ATP-binding</keyword>
<accession>A0ABZ2MAW4</accession>
<dbReference type="InterPro" id="IPR003593">
    <property type="entry name" value="AAA+_ATPase"/>
</dbReference>
<gene>
    <name evidence="3" type="ORF">LZC94_20605</name>
</gene>
<dbReference type="Pfam" id="PF22977">
    <property type="entry name" value="WHD"/>
    <property type="match status" value="1"/>
</dbReference>
<keyword evidence="4" id="KW-1185">Reference proteome</keyword>
<dbReference type="SMART" id="SM00382">
    <property type="entry name" value="AAA"/>
    <property type="match status" value="1"/>
</dbReference>
<evidence type="ECO:0000313" key="4">
    <source>
        <dbReference type="Proteomes" id="UP001370348"/>
    </source>
</evidence>
<keyword evidence="3" id="KW-0547">Nucleotide-binding</keyword>
<sequence length="681" mass="74505">MMGESFLSSEPARPQAADAPSWHELNRRALYASLEVLRLRLLHGLDVGPEARPDPDPEPEHGPETIASMLARAEDALEEAHAHLGSRGTLESLVATFDLSSFERDVLLLAAGPKLRPGFLAELRGNGAAHGPVAATFELAFRALPSPHWAAATPASPLRFHHLIELDRPEDPVQSPLRIDERILFFLLGLASLDSRLLGHLVPVPEPEYDLPADYARLARTIRALWSGGSARPILQLGGPDPDGKRAIAAVGCAGAGLLLYAIRGADAQCDVAQRAMFARLIDRELALAGAALLIEIDEDEPEEGRAARALMARMRMPVLIARARPLSNLPRPDVRVDVEPLGPEDQRRLWRAHIGAAIEREPQAVDEVVGHFRFGPGAIRSTAAAFHASDLGGGSAGARLWEICRRNGRSHTSDLVQRIQSDVGWDDLILPEGRKEGLAQIAAHLVHKTKVYERWGFGQRGARGLGLTALFYGDSGTGKTLAAEVIANHVRLDLWRVDLSRVLDKYIGETEKNLRRIFDVAEESGAILLFDEADALFAKRTEVKDSVDRFANVEVSYLLQRMEAYGGLAILTTNMYASLDSAFMRRLRFVEHFPFPRAEQRARIWERAFPKGAPISGLHMGRLAQLNLAGGNIQNIAVNAAFLAAAEGSAITMAHVLRAARRECEKLERQLADAEVAGWI</sequence>
<dbReference type="CDD" id="cd19481">
    <property type="entry name" value="RecA-like_protease"/>
    <property type="match status" value="1"/>
</dbReference>
<dbReference type="EMBL" id="CP089984">
    <property type="protein sequence ID" value="WXB19615.1"/>
    <property type="molecule type" value="Genomic_DNA"/>
</dbReference>
<feature type="region of interest" description="Disordered" evidence="1">
    <location>
        <begin position="1"/>
        <end position="20"/>
    </location>
</feature>
<dbReference type="Proteomes" id="UP001370348">
    <property type="component" value="Chromosome"/>
</dbReference>
<dbReference type="GO" id="GO:0005524">
    <property type="term" value="F:ATP binding"/>
    <property type="evidence" value="ECO:0007669"/>
    <property type="project" value="UniProtKB-KW"/>
</dbReference>
<feature type="domain" description="AAA+ ATPase" evidence="2">
    <location>
        <begin position="466"/>
        <end position="600"/>
    </location>
</feature>
<dbReference type="PANTHER" id="PTHR46411:SF3">
    <property type="entry name" value="AAA+ ATPASE DOMAIN-CONTAINING PROTEIN"/>
    <property type="match status" value="1"/>
</dbReference>
<reference evidence="3 4" key="1">
    <citation type="submission" date="2021-12" db="EMBL/GenBank/DDBJ databases">
        <title>Discovery of the Pendulisporaceae a myxobacterial family with distinct sporulation behavior and unique specialized metabolism.</title>
        <authorList>
            <person name="Garcia R."/>
            <person name="Popoff A."/>
            <person name="Bader C.D."/>
            <person name="Loehr J."/>
            <person name="Walesch S."/>
            <person name="Walt C."/>
            <person name="Boldt J."/>
            <person name="Bunk B."/>
            <person name="Haeckl F.J.F.P.J."/>
            <person name="Gunesch A.P."/>
            <person name="Birkelbach J."/>
            <person name="Nuebel U."/>
            <person name="Pietschmann T."/>
            <person name="Bach T."/>
            <person name="Mueller R."/>
        </authorList>
    </citation>
    <scope>NUCLEOTIDE SEQUENCE [LARGE SCALE GENOMIC DNA]</scope>
    <source>
        <strain evidence="3 4">MSr11954</strain>
    </source>
</reference>
<dbReference type="Pfam" id="PF00004">
    <property type="entry name" value="AAA"/>
    <property type="match status" value="1"/>
</dbReference>